<protein>
    <submittedName>
        <fullName evidence="2">PTS sugar transporter subunit IIA</fullName>
    </submittedName>
</protein>
<dbReference type="InterPro" id="IPR051541">
    <property type="entry name" value="PTS_SugarTrans_NitroReg"/>
</dbReference>
<dbReference type="Proteomes" id="UP000675747">
    <property type="component" value="Unassembled WGS sequence"/>
</dbReference>
<keyword evidence="4" id="KW-1185">Reference proteome</keyword>
<comment type="caution">
    <text evidence="2">The sequence shown here is derived from an EMBL/GenBank/DDBJ whole genome shotgun (WGS) entry which is preliminary data.</text>
</comment>
<keyword evidence="2" id="KW-0813">Transport</keyword>
<dbReference type="InterPro" id="IPR016152">
    <property type="entry name" value="PTrfase/Anion_transptr"/>
</dbReference>
<organism evidence="2">
    <name type="scientific">Coralloluteibacterium stylophorae</name>
    <dbReference type="NCBI Taxonomy" id="1776034"/>
    <lineage>
        <taxon>Bacteria</taxon>
        <taxon>Pseudomonadati</taxon>
        <taxon>Pseudomonadota</taxon>
        <taxon>Gammaproteobacteria</taxon>
        <taxon>Lysobacterales</taxon>
        <taxon>Lysobacteraceae</taxon>
        <taxon>Coralloluteibacterium</taxon>
    </lineage>
</organism>
<dbReference type="AlphaFoldDB" id="A0A8J8AZQ0"/>
<reference evidence="3 4" key="1">
    <citation type="journal article" date="2021" name="Microbiol. Resour. Announc.">
        <title>Draft Genome Sequence of Coralloluteibacterium stylophorae LMG 29479T.</title>
        <authorList>
            <person name="Karlyshev A.V."/>
            <person name="Kudryashova E.B."/>
            <person name="Ariskina E.V."/>
            <person name="Conroy A.P."/>
            <person name="Abidueva E.Y."/>
        </authorList>
    </citation>
    <scope>NUCLEOTIDE SEQUENCE [LARGE SCALE GENOMIC DNA]</scope>
    <source>
        <strain evidence="3 4">LMG 29479</strain>
    </source>
</reference>
<evidence type="ECO:0000259" key="1">
    <source>
        <dbReference type="PROSITE" id="PS51094"/>
    </source>
</evidence>
<name>A0A8J8AZQ0_9GAMM</name>
<dbReference type="SUPFAM" id="SSF55804">
    <property type="entry name" value="Phoshotransferase/anion transport protein"/>
    <property type="match status" value="1"/>
</dbReference>
<dbReference type="PROSITE" id="PS51094">
    <property type="entry name" value="PTS_EIIA_TYPE_2"/>
    <property type="match status" value="1"/>
</dbReference>
<evidence type="ECO:0000313" key="2">
    <source>
        <dbReference type="EMBL" id="MBR0564009.1"/>
    </source>
</evidence>
<dbReference type="PANTHER" id="PTHR47738">
    <property type="entry name" value="PTS SYSTEM FRUCTOSE-LIKE EIIA COMPONENT-RELATED"/>
    <property type="match status" value="1"/>
</dbReference>
<dbReference type="EMBL" id="JAGQFT010000218">
    <property type="protein sequence ID" value="MBR0564009.1"/>
    <property type="molecule type" value="Genomic_DNA"/>
</dbReference>
<sequence>MPLVELLTPSRVACAAAADKDAALARVADLLEDDPGRRPLVLDALRAREEVGSTGLGHGVAVPHARLDLGEDCRPAAAFLRLQQPLPFGAPDGEPVDLILALNLPRHCREHLELLAEVTERLGDADLRARLRQAPDAATTIALLHARPLAGTVA</sequence>
<dbReference type="InterPro" id="IPR002178">
    <property type="entry name" value="PTS_EIIA_type-2_dom"/>
</dbReference>
<proteinExistence type="predicted"/>
<dbReference type="Gene3D" id="3.40.930.10">
    <property type="entry name" value="Mannitol-specific EII, Chain A"/>
    <property type="match status" value="1"/>
</dbReference>
<evidence type="ECO:0000313" key="3">
    <source>
        <dbReference type="EMBL" id="MBS7456742.1"/>
    </source>
</evidence>
<gene>
    <name evidence="3" type="ORF">KB893_006295</name>
    <name evidence="2" type="ORF">KB893_16060</name>
</gene>
<dbReference type="PROSITE" id="PS00372">
    <property type="entry name" value="PTS_EIIA_TYPE_2_HIS"/>
    <property type="match status" value="1"/>
</dbReference>
<accession>A0A8J8AZQ0</accession>
<keyword evidence="2" id="KW-0762">Sugar transport</keyword>
<feature type="domain" description="PTS EIIA type-2" evidence="1">
    <location>
        <begin position="4"/>
        <end position="147"/>
    </location>
</feature>
<reference evidence="2" key="2">
    <citation type="submission" date="2021-04" db="EMBL/GenBank/DDBJ databases">
        <authorList>
            <person name="Karlyshev A.V."/>
        </authorList>
    </citation>
    <scope>NUCLEOTIDE SEQUENCE</scope>
    <source>
        <strain evidence="2">LMG 29479</strain>
    </source>
</reference>
<dbReference type="PANTHER" id="PTHR47738:SF1">
    <property type="entry name" value="NITROGEN REGULATORY PROTEIN"/>
    <property type="match status" value="1"/>
</dbReference>
<dbReference type="EMBL" id="JAGQFT020000003">
    <property type="protein sequence ID" value="MBS7456742.1"/>
    <property type="molecule type" value="Genomic_DNA"/>
</dbReference>
<dbReference type="GO" id="GO:0030295">
    <property type="term" value="F:protein kinase activator activity"/>
    <property type="evidence" value="ECO:0007669"/>
    <property type="project" value="TreeGrafter"/>
</dbReference>
<dbReference type="Pfam" id="PF00359">
    <property type="entry name" value="PTS_EIIA_2"/>
    <property type="match status" value="1"/>
</dbReference>
<dbReference type="CDD" id="cd00211">
    <property type="entry name" value="PTS_IIA_fru"/>
    <property type="match status" value="1"/>
</dbReference>
<dbReference type="RefSeq" id="WP_211927878.1">
    <property type="nucleotide sequence ID" value="NZ_JAGQFT020000003.1"/>
</dbReference>
<evidence type="ECO:0000313" key="4">
    <source>
        <dbReference type="Proteomes" id="UP000675747"/>
    </source>
</evidence>